<proteinExistence type="inferred from homology"/>
<dbReference type="InterPro" id="IPR058205">
    <property type="entry name" value="D-LDH-like"/>
</dbReference>
<gene>
    <name evidence="11" type="ORF">HMPREF0769_10589</name>
</gene>
<dbReference type="AlphaFoldDB" id="A0A0E1XB70"/>
<dbReference type="PROSITE" id="PS00670">
    <property type="entry name" value="D_2_HYDROXYACID_DH_2"/>
    <property type="match status" value="1"/>
</dbReference>
<keyword evidence="5" id="KW-0520">NAD</keyword>
<dbReference type="EMBL" id="ACJA02000001">
    <property type="protein sequence ID" value="EFH96587.1"/>
    <property type="molecule type" value="Genomic_DNA"/>
</dbReference>
<dbReference type="Pfam" id="PF00389">
    <property type="entry name" value="2-Hacid_dh"/>
    <property type="match status" value="1"/>
</dbReference>
<keyword evidence="4 8" id="KW-0560">Oxidoreductase</keyword>
<dbReference type="InterPro" id="IPR029752">
    <property type="entry name" value="D-isomer_DH_CS1"/>
</dbReference>
<dbReference type="Pfam" id="PF02826">
    <property type="entry name" value="2-Hacid_dh_C"/>
    <property type="match status" value="1"/>
</dbReference>
<dbReference type="SUPFAM" id="SSF52283">
    <property type="entry name" value="Formate/glycerate dehydrogenase catalytic domain-like"/>
    <property type="match status" value="1"/>
</dbReference>
<organism evidence="11">
    <name type="scientific">Staphylococcus aureus subsp. aureus MN8</name>
    <dbReference type="NCBI Taxonomy" id="548470"/>
    <lineage>
        <taxon>Bacteria</taxon>
        <taxon>Bacillati</taxon>
        <taxon>Bacillota</taxon>
        <taxon>Bacilli</taxon>
        <taxon>Bacillales</taxon>
        <taxon>Staphylococcaceae</taxon>
        <taxon>Staphylococcus</taxon>
    </lineage>
</organism>
<evidence type="ECO:0000256" key="8">
    <source>
        <dbReference type="RuleBase" id="RU003719"/>
    </source>
</evidence>
<dbReference type="PANTHER" id="PTHR43026:SF1">
    <property type="entry name" value="2-HYDROXYACID DEHYDROGENASE HOMOLOG 1-RELATED"/>
    <property type="match status" value="1"/>
</dbReference>
<protein>
    <recommendedName>
        <fullName evidence="3">D-lactate dehydrogenase</fullName>
        <ecNumber evidence="2">1.1.1.28</ecNumber>
    </recommendedName>
    <alternativeName>
        <fullName evidence="6">D-specific 2-hydroxyacid dehydrogenase</fullName>
    </alternativeName>
</protein>
<feature type="domain" description="D-isomer specific 2-hydroxyacid dehydrogenase NAD-binding" evidence="10">
    <location>
        <begin position="123"/>
        <end position="310"/>
    </location>
</feature>
<dbReference type="NCBIfam" id="NF006374">
    <property type="entry name" value="PRK08605.1"/>
    <property type="match status" value="1"/>
</dbReference>
<evidence type="ECO:0000256" key="4">
    <source>
        <dbReference type="ARBA" id="ARBA00023002"/>
    </source>
</evidence>
<dbReference type="InterPro" id="IPR036291">
    <property type="entry name" value="NAD(P)-bd_dom_sf"/>
</dbReference>
<dbReference type="GO" id="GO:0008720">
    <property type="term" value="F:D-lactate dehydrogenase (NAD+) activity"/>
    <property type="evidence" value="ECO:0007669"/>
    <property type="project" value="UniProtKB-EC"/>
</dbReference>
<name>A0A0E1XB70_STAAU</name>
<evidence type="ECO:0000259" key="9">
    <source>
        <dbReference type="Pfam" id="PF00389"/>
    </source>
</evidence>
<evidence type="ECO:0000256" key="2">
    <source>
        <dbReference type="ARBA" id="ARBA00012969"/>
    </source>
</evidence>
<comment type="similarity">
    <text evidence="1 8">Belongs to the D-isomer specific 2-hydroxyacid dehydrogenase family.</text>
</comment>
<evidence type="ECO:0000313" key="11">
    <source>
        <dbReference type="EMBL" id="EFH96587.1"/>
    </source>
</evidence>
<evidence type="ECO:0000256" key="1">
    <source>
        <dbReference type="ARBA" id="ARBA00005854"/>
    </source>
</evidence>
<dbReference type="PROSITE" id="PS00671">
    <property type="entry name" value="D_2_HYDROXYACID_DH_3"/>
    <property type="match status" value="1"/>
</dbReference>
<dbReference type="InterPro" id="IPR029753">
    <property type="entry name" value="D-isomer_DH_CS"/>
</dbReference>
<dbReference type="Gene3D" id="3.40.50.720">
    <property type="entry name" value="NAD(P)-binding Rossmann-like Domain"/>
    <property type="match status" value="2"/>
</dbReference>
<feature type="domain" description="D-isomer specific 2-hydroxyacid dehydrogenase catalytic" evidence="9">
    <location>
        <begin position="18"/>
        <end position="342"/>
    </location>
</feature>
<dbReference type="PROSITE" id="PS00065">
    <property type="entry name" value="D_2_HYDROXYACID_DH_1"/>
    <property type="match status" value="1"/>
</dbReference>
<dbReference type="CDD" id="cd12186">
    <property type="entry name" value="LDH"/>
    <property type="match status" value="1"/>
</dbReference>
<sequence length="342" mass="38363">MNNKVKGDVKMTKIKIMSVRDEDMPYIKAWAEKHHVEVDITKEALTDDNVEGVAGYDGLSLSQQIPLSEHVYKRLNELGIKQIAQRSAGFDTYDLELANKYNLIVSNVPSYSPNSIAEFAVNQAINVVRHFNQIQTKVREHDFRWEPTILSKSIKDLKVAVIGTGRIGRVVADIFANGYQSDVVAYDPFPNAKIATYVDYKDTIEEAVEGADIVTLHVPATKYNHYLFNAELFKHFKKDAVFVNCARGSLVDTKALLDALDNGVIKGAALDTYEFERKLFPSDQRGKTLNDPLLESLIDREDVILTPHIAFYTEAAVENLIVDALDATLDVLQTGDTRLRVN</sequence>
<dbReference type="GO" id="GO:0051287">
    <property type="term" value="F:NAD binding"/>
    <property type="evidence" value="ECO:0007669"/>
    <property type="project" value="InterPro"/>
</dbReference>
<dbReference type="InterPro" id="IPR006140">
    <property type="entry name" value="D-isomer_DH_NAD-bd"/>
</dbReference>
<dbReference type="InterPro" id="IPR006139">
    <property type="entry name" value="D-isomer_2_OHA_DH_cat_dom"/>
</dbReference>
<accession>A0A0E1XB70</accession>
<evidence type="ECO:0000256" key="3">
    <source>
        <dbReference type="ARBA" id="ARBA00014095"/>
    </source>
</evidence>
<reference evidence="11" key="1">
    <citation type="submission" date="2010-05" db="EMBL/GenBank/DDBJ databases">
        <authorList>
            <person name="Muzny D."/>
            <person name="Qin X."/>
            <person name="Buhay C."/>
            <person name="Dugan-Rocha S."/>
            <person name="Ding Y."/>
            <person name="Chen G."/>
            <person name="Hawes A."/>
            <person name="Holder M."/>
            <person name="Jhangiani S."/>
            <person name="Johnson A."/>
            <person name="Khan Z."/>
            <person name="Li Z."/>
            <person name="Liu W."/>
            <person name="Liu X."/>
            <person name="Perez L."/>
            <person name="Shen H."/>
            <person name="Wang Q."/>
            <person name="Watt J."/>
            <person name="Xi L."/>
            <person name="Xin Y."/>
            <person name="Zhou J."/>
            <person name="Deng J."/>
            <person name="Jiang H."/>
            <person name="Liu Y."/>
            <person name="Qu J."/>
            <person name="Song X.-Z."/>
            <person name="Zhang L."/>
            <person name="Villasana D."/>
            <person name="Johnson A."/>
            <person name="Liu J."/>
            <person name="Liyanage D."/>
            <person name="Lorensuhewa L."/>
            <person name="Robinson T."/>
            <person name="Song A."/>
            <person name="Song B.-B."/>
            <person name="Dinh H."/>
            <person name="Thornton R."/>
            <person name="Coyle M."/>
            <person name="Francisco L."/>
            <person name="Jackson L."/>
            <person name="Javaid M."/>
            <person name="Korchina V."/>
            <person name="Kovar C."/>
            <person name="Mata R."/>
            <person name="Mathew T."/>
            <person name="Ngo R."/>
            <person name="Nguyen L."/>
            <person name="Nguyen N."/>
            <person name="Okwuonu G."/>
            <person name="Ongeri F."/>
            <person name="Pham C."/>
            <person name="Simmons D."/>
            <person name="Wilczek-Boney K."/>
            <person name="Hale W."/>
            <person name="Jakkamsetti A."/>
            <person name="Pham P."/>
            <person name="Ruth R."/>
            <person name="San Lucas F."/>
            <person name="Warren J."/>
            <person name="Zhang J."/>
            <person name="Zhao Z."/>
            <person name="Zhou C."/>
            <person name="Zhu D."/>
            <person name="Lee S."/>
            <person name="Bess C."/>
            <person name="Blankenburg K."/>
            <person name="Forbes L."/>
            <person name="Fu Q."/>
            <person name="Gubbala S."/>
            <person name="Hirani K."/>
            <person name="Jayaseelan J.C."/>
            <person name="Lara F."/>
            <person name="Munidasa M."/>
            <person name="Palculict T."/>
            <person name="Patil S."/>
            <person name="Pu L.-L."/>
            <person name="Saada N."/>
            <person name="Tang L."/>
            <person name="Weissenberger G."/>
            <person name="Zhu Y."/>
            <person name="Hemphill L."/>
            <person name="Shang Y."/>
            <person name="Youmans B."/>
            <person name="Ayvaz T."/>
            <person name="Ross M."/>
            <person name="Santibanez J."/>
            <person name="Aqrawi P."/>
            <person name="Gross S."/>
            <person name="Joshi V."/>
            <person name="Fowler G."/>
            <person name="Nazareth L."/>
            <person name="Reid J."/>
            <person name="Worley K."/>
            <person name="Petrosino J."/>
            <person name="Highlander S."/>
            <person name="Gibbs R."/>
        </authorList>
    </citation>
    <scope>NUCLEOTIDE SEQUENCE [LARGE SCALE GENOMIC DNA]</scope>
    <source>
        <strain evidence="11">MN8</strain>
    </source>
</reference>
<dbReference type="PANTHER" id="PTHR43026">
    <property type="entry name" value="2-HYDROXYACID DEHYDROGENASE HOMOLOG 1-RELATED"/>
    <property type="match status" value="1"/>
</dbReference>
<evidence type="ECO:0000256" key="6">
    <source>
        <dbReference type="ARBA" id="ARBA00030947"/>
    </source>
</evidence>
<dbReference type="Proteomes" id="UP000003455">
    <property type="component" value="Chromosome"/>
</dbReference>
<dbReference type="EC" id="1.1.1.28" evidence="2"/>
<comment type="caution">
    <text evidence="11">The sequence shown here is derived from an EMBL/GenBank/DDBJ whole genome shotgun (WGS) entry which is preliminary data.</text>
</comment>
<comment type="catalytic activity">
    <reaction evidence="7">
        <text>(R)-lactate + NAD(+) = pyruvate + NADH + H(+)</text>
        <dbReference type="Rhea" id="RHEA:16369"/>
        <dbReference type="ChEBI" id="CHEBI:15361"/>
        <dbReference type="ChEBI" id="CHEBI:15378"/>
        <dbReference type="ChEBI" id="CHEBI:16004"/>
        <dbReference type="ChEBI" id="CHEBI:57540"/>
        <dbReference type="ChEBI" id="CHEBI:57945"/>
        <dbReference type="EC" id="1.1.1.28"/>
    </reaction>
</comment>
<evidence type="ECO:0000259" key="10">
    <source>
        <dbReference type="Pfam" id="PF02826"/>
    </source>
</evidence>
<evidence type="ECO:0000256" key="5">
    <source>
        <dbReference type="ARBA" id="ARBA00023027"/>
    </source>
</evidence>
<dbReference type="SUPFAM" id="SSF51735">
    <property type="entry name" value="NAD(P)-binding Rossmann-fold domains"/>
    <property type="match status" value="1"/>
</dbReference>
<dbReference type="HOGENOM" id="CLU_019796_1_1_9"/>
<evidence type="ECO:0000256" key="7">
    <source>
        <dbReference type="ARBA" id="ARBA00049040"/>
    </source>
</evidence>